<protein>
    <submittedName>
        <fullName evidence="2">Potassium-transporting ATPase subunit B</fullName>
    </submittedName>
</protein>
<keyword evidence="1" id="KW-1133">Transmembrane helix</keyword>
<dbReference type="PANTHER" id="PTHR43743:SF1">
    <property type="entry name" value="POTASSIUM-TRANSPORTING ATPASE ATP-BINDING SUBUNIT"/>
    <property type="match status" value="1"/>
</dbReference>
<proteinExistence type="predicted"/>
<reference evidence="2 3" key="1">
    <citation type="submission" date="2023-12" db="EMBL/GenBank/DDBJ databases">
        <title>30 novel species of actinomycetes from the DSMZ collection.</title>
        <authorList>
            <person name="Nouioui I."/>
        </authorList>
    </citation>
    <scope>NUCLEOTIDE SEQUENCE [LARGE SCALE GENOMIC DNA]</scope>
    <source>
        <strain evidence="2 3">DSM 41528</strain>
    </source>
</reference>
<evidence type="ECO:0000256" key="1">
    <source>
        <dbReference type="SAM" id="Phobius"/>
    </source>
</evidence>
<dbReference type="EMBL" id="JAZBJP010000067">
    <property type="protein sequence ID" value="MEE4425414.1"/>
    <property type="molecule type" value="Genomic_DNA"/>
</dbReference>
<feature type="non-terminal residue" evidence="2">
    <location>
        <position position="1"/>
    </location>
</feature>
<accession>A0ABU7P2S1</accession>
<organism evidence="2 3">
    <name type="scientific">Streptomyces bugieae</name>
    <dbReference type="NCBI Taxonomy" id="3098223"/>
    <lineage>
        <taxon>Bacteria</taxon>
        <taxon>Bacillati</taxon>
        <taxon>Actinomycetota</taxon>
        <taxon>Actinomycetes</taxon>
        <taxon>Kitasatosporales</taxon>
        <taxon>Streptomycetaceae</taxon>
        <taxon>Streptomyces</taxon>
    </lineage>
</organism>
<dbReference type="InterPro" id="IPR006391">
    <property type="entry name" value="P-type_ATPase_bsu_IA"/>
</dbReference>
<evidence type="ECO:0000313" key="2">
    <source>
        <dbReference type="EMBL" id="MEE4425414.1"/>
    </source>
</evidence>
<keyword evidence="1" id="KW-0472">Membrane</keyword>
<evidence type="ECO:0000313" key="3">
    <source>
        <dbReference type="Proteomes" id="UP001307760"/>
    </source>
</evidence>
<sequence length="140" mass="15028">EAGNMVDLDSNPTKLIEIVEIGKQLLITRGALTTFSIANDVAKYFAIIPAMFAVAYPGLDTLNIMRLSSPNSAILSAIIFNALIIIALVPLALKGVQYRPVSADRMLRRNLTVYGLGGLVAPFLGIKLIDLLISLIPGLH</sequence>
<name>A0ABU7P2S1_9ACTN</name>
<comment type="caution">
    <text evidence="2">The sequence shown here is derived from an EMBL/GenBank/DDBJ whole genome shotgun (WGS) entry which is preliminary data.</text>
</comment>
<keyword evidence="1" id="KW-0812">Transmembrane</keyword>
<feature type="transmembrane region" description="Helical" evidence="1">
    <location>
        <begin position="71"/>
        <end position="93"/>
    </location>
</feature>
<feature type="transmembrane region" description="Helical" evidence="1">
    <location>
        <begin position="41"/>
        <end position="59"/>
    </location>
</feature>
<gene>
    <name evidence="2" type="ORF">V2J85_39820</name>
</gene>
<keyword evidence="3" id="KW-1185">Reference proteome</keyword>
<dbReference type="Proteomes" id="UP001307760">
    <property type="component" value="Unassembled WGS sequence"/>
</dbReference>
<feature type="transmembrane region" description="Helical" evidence="1">
    <location>
        <begin position="113"/>
        <end position="136"/>
    </location>
</feature>
<dbReference type="PANTHER" id="PTHR43743">
    <property type="entry name" value="POTASSIUM-TRANSPORTING ATPASE ATP-BINDING SUBUNIT"/>
    <property type="match status" value="1"/>
</dbReference>